<dbReference type="GO" id="GO:0016787">
    <property type="term" value="F:hydrolase activity"/>
    <property type="evidence" value="ECO:0007669"/>
    <property type="project" value="UniProtKB-KW"/>
</dbReference>
<dbReference type="FunCoup" id="A0A212RQE2">
    <property type="interactions" value="6"/>
</dbReference>
<dbReference type="InterPro" id="IPR003140">
    <property type="entry name" value="PLipase/COase/thioEstase"/>
</dbReference>
<name>A0A212RQE2_9CHLR</name>
<evidence type="ECO:0000259" key="3">
    <source>
        <dbReference type="Pfam" id="PF02230"/>
    </source>
</evidence>
<dbReference type="Proteomes" id="UP000197025">
    <property type="component" value="Unassembled WGS sequence"/>
</dbReference>
<gene>
    <name evidence="4" type="ORF">SAMN02746019_00018070</name>
</gene>
<dbReference type="EMBL" id="FYEK01000075">
    <property type="protein sequence ID" value="SNB74784.1"/>
    <property type="molecule type" value="Genomic_DNA"/>
</dbReference>
<dbReference type="AlphaFoldDB" id="A0A212RQE2"/>
<dbReference type="PANTHER" id="PTHR10655">
    <property type="entry name" value="LYSOPHOSPHOLIPASE-RELATED"/>
    <property type="match status" value="1"/>
</dbReference>
<dbReference type="PANTHER" id="PTHR10655:SF17">
    <property type="entry name" value="LYSOPHOSPHOLIPASE-LIKE PROTEIN 1"/>
    <property type="match status" value="1"/>
</dbReference>
<reference evidence="5" key="1">
    <citation type="submission" date="2017-06" db="EMBL/GenBank/DDBJ databases">
        <authorList>
            <person name="Varghese N."/>
            <person name="Submissions S."/>
        </authorList>
    </citation>
    <scope>NUCLEOTIDE SEQUENCE [LARGE SCALE GENOMIC DNA]</scope>
    <source>
        <strain evidence="5">JAD2</strain>
    </source>
</reference>
<proteinExistence type="inferred from homology"/>
<dbReference type="Pfam" id="PF02230">
    <property type="entry name" value="Abhydrolase_2"/>
    <property type="match status" value="1"/>
</dbReference>
<sequence length="176" mass="18838">MAVFETAFGPGWRTVRLRAPYPLPGGGYAWWIPQADGRPDPRMVQESLRALRGRIEELLQQEARGAPHRVVVGFSQGGAMAALLTLQTPDLVTGLAIFSGFLPDVPEAGVAPSLAGKAVFIAHGRADSLVPIAQARALCARLQALGARTTCVEYPGGHKASAEAWRAFREWIRGLG</sequence>
<evidence type="ECO:0000256" key="2">
    <source>
        <dbReference type="ARBA" id="ARBA00022801"/>
    </source>
</evidence>
<dbReference type="InterPro" id="IPR029058">
    <property type="entry name" value="AB_hydrolase_fold"/>
</dbReference>
<protein>
    <submittedName>
        <fullName evidence="4">Phospholipase/carboxylesterase</fullName>
    </submittedName>
</protein>
<dbReference type="InParanoid" id="A0A212RQE2"/>
<comment type="similarity">
    <text evidence="1">Belongs to the AB hydrolase superfamily. AB hydrolase 2 family.</text>
</comment>
<dbReference type="InterPro" id="IPR050565">
    <property type="entry name" value="LYPA1-2/EST-like"/>
</dbReference>
<organism evidence="4 5">
    <name type="scientific">Thermoflexus hugenholtzii JAD2</name>
    <dbReference type="NCBI Taxonomy" id="877466"/>
    <lineage>
        <taxon>Bacteria</taxon>
        <taxon>Bacillati</taxon>
        <taxon>Chloroflexota</taxon>
        <taxon>Thermoflexia</taxon>
        <taxon>Thermoflexales</taxon>
        <taxon>Thermoflexaceae</taxon>
        <taxon>Thermoflexus</taxon>
    </lineage>
</organism>
<evidence type="ECO:0000256" key="1">
    <source>
        <dbReference type="ARBA" id="ARBA00006499"/>
    </source>
</evidence>
<evidence type="ECO:0000313" key="5">
    <source>
        <dbReference type="Proteomes" id="UP000197025"/>
    </source>
</evidence>
<accession>A0A212RQE2</accession>
<dbReference type="Gene3D" id="3.40.50.1820">
    <property type="entry name" value="alpha/beta hydrolase"/>
    <property type="match status" value="1"/>
</dbReference>
<feature type="domain" description="Phospholipase/carboxylesterase/thioesterase" evidence="3">
    <location>
        <begin position="40"/>
        <end position="172"/>
    </location>
</feature>
<evidence type="ECO:0000313" key="4">
    <source>
        <dbReference type="EMBL" id="SNB74784.1"/>
    </source>
</evidence>
<dbReference type="SUPFAM" id="SSF53474">
    <property type="entry name" value="alpha/beta-Hydrolases"/>
    <property type="match status" value="1"/>
</dbReference>
<keyword evidence="2" id="KW-0378">Hydrolase</keyword>
<keyword evidence="5" id="KW-1185">Reference proteome</keyword>